<reference evidence="2" key="1">
    <citation type="submission" date="2011-09" db="EMBL/GenBank/DDBJ databases">
        <title>The permanent draft genome of Mucilaginibacter paludis DSM 18603.</title>
        <authorList>
            <consortium name="US DOE Joint Genome Institute (JGI-PGF)"/>
            <person name="Lucas S."/>
            <person name="Han J."/>
            <person name="Lapidus A."/>
            <person name="Bruce D."/>
            <person name="Goodwin L."/>
            <person name="Pitluck S."/>
            <person name="Peters L."/>
            <person name="Kyrpides N."/>
            <person name="Mavromatis K."/>
            <person name="Ivanova N."/>
            <person name="Mikhailova N."/>
            <person name="Held B."/>
            <person name="Detter J.C."/>
            <person name="Tapia R."/>
            <person name="Han C."/>
            <person name="Land M."/>
            <person name="Hauser L."/>
            <person name="Markowitz V."/>
            <person name="Cheng J.-F."/>
            <person name="Hugenholtz P."/>
            <person name="Woyke T."/>
            <person name="Wu D."/>
            <person name="Tindall B."/>
            <person name="Brambilla E."/>
            <person name="Klenk H.-P."/>
            <person name="Eisen J.A."/>
        </authorList>
    </citation>
    <scope>NUCLEOTIDE SEQUENCE [LARGE SCALE GENOMIC DNA]</scope>
    <source>
        <strain evidence="2">DSM 18603</strain>
    </source>
</reference>
<dbReference type="Gene3D" id="2.160.20.10">
    <property type="entry name" value="Single-stranded right-handed beta-helix, Pectin lyase-like"/>
    <property type="match status" value="1"/>
</dbReference>
<gene>
    <name evidence="2" type="ORF">Mucpa_4625</name>
</gene>
<dbReference type="SMART" id="SM00710">
    <property type="entry name" value="PbH1"/>
    <property type="match status" value="5"/>
</dbReference>
<dbReference type="EMBL" id="CM001403">
    <property type="protein sequence ID" value="EHQ28714.1"/>
    <property type="molecule type" value="Genomic_DNA"/>
</dbReference>
<accession>H1Y8U8</accession>
<sequence length="664" mass="73570">MKLNPLRLILVAFILFTYHIAYPATYYFSATNGNDSYSSIQARNPLTPWKSIDKLNSYFKYLNSGDSVLFKRSEKFFGSIIVSKSGAVFAPIYIGAYGKGDKPEINTLATLKNWKQVKTGVYESDCSTEGITLILNGIQQRIGRYPNAGYLSYESHVNNSSITDDQLTASTNWVGAELVVRKNRWIIDRSTITGQTEGSITYAPGNNAVPTNGYGYFIQKDIKTLDQFGEWYFDATRHKMMVFFGAYNPNRYQVQTSFANNLVTIKNYHYITFDNISFVGAGSCAISLIQCRKITLSNCNIDLTGAEAVLASYSPFLNISNCTINHSLSGGINLDVGCTNASVLKNLIKNTGLIPGLGKSGSGTYEGITAFGDNTMIEKNIIDSTGYNGIYFGGNTSVAKNNYITYFCLTKDDGAGIYVGDWSKTVNKKILGNIILHGIGNNAGAGKTKSMQAEGIYIDDNTESVTISDNTVSLCADNGIKIHNAKDINIYNNIAFNNGVQLRLEQDHYLTTSSYIRNNNIVNNTFFSGTSQQATAKFSTHQDDMNSFGQLDSNFYNRPKNEISNTTAPRLKNGINTIYNLPNWKTINGKDQFSVELATDSIRFEYNATDQIKTIALNQNYQDIHRNTYVKQVNIKPYSSVILIATVAKPKYASSSFTTTNQHY</sequence>
<protein>
    <submittedName>
        <fullName evidence="2">Parallel beta-helix repeat containing protein</fullName>
    </submittedName>
</protein>
<dbReference type="PANTHER" id="PTHR36453:SF1">
    <property type="entry name" value="RIGHT HANDED BETA HELIX DOMAIN-CONTAINING PROTEIN"/>
    <property type="match status" value="1"/>
</dbReference>
<dbReference type="NCBIfam" id="TIGR03804">
    <property type="entry name" value="para_beta_helix"/>
    <property type="match status" value="1"/>
</dbReference>
<dbReference type="RefSeq" id="WP_008509605.1">
    <property type="nucleotide sequence ID" value="NZ_CM001403.1"/>
</dbReference>
<dbReference type="InterPro" id="IPR012334">
    <property type="entry name" value="Pectin_lyas_fold"/>
</dbReference>
<dbReference type="InterPro" id="IPR011050">
    <property type="entry name" value="Pectin_lyase_fold/virulence"/>
</dbReference>
<dbReference type="AlphaFoldDB" id="H1Y8U8"/>
<dbReference type="Proteomes" id="UP000002774">
    <property type="component" value="Chromosome"/>
</dbReference>
<dbReference type="PANTHER" id="PTHR36453">
    <property type="entry name" value="SECRETED PROTEIN-RELATED"/>
    <property type="match status" value="1"/>
</dbReference>
<dbReference type="OrthoDB" id="976933at2"/>
<organism evidence="2 3">
    <name type="scientific">Mucilaginibacter paludis DSM 18603</name>
    <dbReference type="NCBI Taxonomy" id="714943"/>
    <lineage>
        <taxon>Bacteria</taxon>
        <taxon>Pseudomonadati</taxon>
        <taxon>Bacteroidota</taxon>
        <taxon>Sphingobacteriia</taxon>
        <taxon>Sphingobacteriales</taxon>
        <taxon>Sphingobacteriaceae</taxon>
        <taxon>Mucilaginibacter</taxon>
    </lineage>
</organism>
<evidence type="ECO:0000313" key="3">
    <source>
        <dbReference type="Proteomes" id="UP000002774"/>
    </source>
</evidence>
<dbReference type="HOGENOM" id="CLU_413227_0_0_10"/>
<dbReference type="Pfam" id="PF13229">
    <property type="entry name" value="Beta_helix"/>
    <property type="match status" value="1"/>
</dbReference>
<evidence type="ECO:0000313" key="2">
    <source>
        <dbReference type="EMBL" id="EHQ28714.1"/>
    </source>
</evidence>
<keyword evidence="3" id="KW-1185">Reference proteome</keyword>
<feature type="domain" description="Right handed beta helix" evidence="1">
    <location>
        <begin position="264"/>
        <end position="430"/>
    </location>
</feature>
<evidence type="ECO:0000259" key="1">
    <source>
        <dbReference type="Pfam" id="PF13229"/>
    </source>
</evidence>
<dbReference type="InterPro" id="IPR039448">
    <property type="entry name" value="Beta_helix"/>
</dbReference>
<name>H1Y8U8_9SPHI</name>
<dbReference type="SUPFAM" id="SSF51126">
    <property type="entry name" value="Pectin lyase-like"/>
    <property type="match status" value="1"/>
</dbReference>
<dbReference type="InterPro" id="IPR006626">
    <property type="entry name" value="PbH1"/>
</dbReference>
<proteinExistence type="predicted"/>
<dbReference type="eggNOG" id="COG4625">
    <property type="taxonomic scope" value="Bacteria"/>
</dbReference>
<dbReference type="STRING" id="714943.Mucpa_4625"/>
<dbReference type="InterPro" id="IPR022441">
    <property type="entry name" value="Para_beta_helix_rpt-2"/>
</dbReference>